<keyword evidence="4 6" id="KW-0067">ATP-binding</keyword>
<dbReference type="InterPro" id="IPR017871">
    <property type="entry name" value="ABC_transporter-like_CS"/>
</dbReference>
<dbReference type="PANTHER" id="PTHR43790:SF9">
    <property type="entry name" value="GALACTOFURANOSE TRANSPORTER ATP-BINDING PROTEIN YTFR"/>
    <property type="match status" value="1"/>
</dbReference>
<dbReference type="InterPro" id="IPR027417">
    <property type="entry name" value="P-loop_NTPase"/>
</dbReference>
<dbReference type="InterPro" id="IPR050107">
    <property type="entry name" value="ABC_carbohydrate_import_ATPase"/>
</dbReference>
<dbReference type="EMBL" id="VTFH01000001">
    <property type="protein sequence ID" value="KAA8562771.1"/>
    <property type="molecule type" value="Genomic_DNA"/>
</dbReference>
<evidence type="ECO:0000256" key="1">
    <source>
        <dbReference type="ARBA" id="ARBA00022448"/>
    </source>
</evidence>
<dbReference type="PROSITE" id="PS50893">
    <property type="entry name" value="ABC_TRANSPORTER_2"/>
    <property type="match status" value="2"/>
</dbReference>
<keyword evidence="1" id="KW-0813">Transport</keyword>
<evidence type="ECO:0000256" key="4">
    <source>
        <dbReference type="ARBA" id="ARBA00022840"/>
    </source>
</evidence>
<dbReference type="PROSITE" id="PS00211">
    <property type="entry name" value="ABC_TRANSPORTER_1"/>
    <property type="match status" value="1"/>
</dbReference>
<sequence length="503" mass="54155">MNNEVVLLARELTKKYGGVEALSDVGFDLVTGEIHGLCGENGAGKSTLIKILGGLVKPDSGSIMVRGRSLRLGKRVDPALISIVHQELSIIPHLSVLDNIMLSCPGGALYWRGSLKKRARDLLDIVGLEHIDSGMLAQKLSLAEQQLVEIARGIATEARVLLLDEPTATLSDAEIGKVFAVLRKLRDSGSTIVIVSHRLDEIFALTDRVTVFRNGRHVCTHPTRTLDGASLVKAMIGRDVIRGAHHEKPLVEPQTRPCLKVRGLTLNGKFGPFNLAFGQGETVAVVGQLGSGADLLLEALAGLHPHMRGEVVLGTANLNLRSINDAYQAGIAYVPEDRAGKGVFLDESIEINITTQVLGRVSAKGMIVHAKARQLASRLAGEFQIDGSRLAFDVSTLSGGNQQKVALAKAVAMSPKVLLLNEPTRGVDIGARAEIYERLKLLTEEGMGIVFYSSDLEEVMEIADRVITVYRGQVVSDKPRWAISADDVLHDILHGKDSLEACA</sequence>
<reference evidence="6 7" key="1">
    <citation type="journal article" date="2018" name="Plant Biotechnol. Rep.">
        <title>Diversity and antifungal activity of endophytic bacteria associated with Panax ginseng seedlings.</title>
        <authorList>
            <person name="Park J.M."/>
            <person name="Hong C.E."/>
            <person name="Jo S.H."/>
        </authorList>
    </citation>
    <scope>NUCLEOTIDE SEQUENCE [LARGE SCALE GENOMIC DNA]</scope>
    <source>
        <strain evidence="6 7">PgKB38</strain>
    </source>
</reference>
<evidence type="ECO:0000256" key="3">
    <source>
        <dbReference type="ARBA" id="ARBA00022741"/>
    </source>
</evidence>
<dbReference type="GO" id="GO:0016887">
    <property type="term" value="F:ATP hydrolysis activity"/>
    <property type="evidence" value="ECO:0007669"/>
    <property type="project" value="InterPro"/>
</dbReference>
<dbReference type="Gene3D" id="3.40.50.300">
    <property type="entry name" value="P-loop containing nucleotide triphosphate hydrolases"/>
    <property type="match status" value="2"/>
</dbReference>
<evidence type="ECO:0000256" key="2">
    <source>
        <dbReference type="ARBA" id="ARBA00022737"/>
    </source>
</evidence>
<evidence type="ECO:0000313" key="6">
    <source>
        <dbReference type="EMBL" id="KAA8562771.1"/>
    </source>
</evidence>
<protein>
    <submittedName>
        <fullName evidence="6">Fructose import ATP-binding protein FruK</fullName>
        <ecNumber evidence="6">3.6.3.17</ecNumber>
    </submittedName>
</protein>
<dbReference type="InterPro" id="IPR003439">
    <property type="entry name" value="ABC_transporter-like_ATP-bd"/>
</dbReference>
<dbReference type="EC" id="3.6.3.17" evidence="6"/>
<dbReference type="CDD" id="cd03215">
    <property type="entry name" value="ABC_Carb_Monos_II"/>
    <property type="match status" value="1"/>
</dbReference>
<name>A0A5M9J1S9_9PSED</name>
<dbReference type="CDD" id="cd03216">
    <property type="entry name" value="ABC_Carb_Monos_I"/>
    <property type="match status" value="1"/>
</dbReference>
<comment type="caution">
    <text evidence="6">The sequence shown here is derived from an EMBL/GenBank/DDBJ whole genome shotgun (WGS) entry which is preliminary data.</text>
</comment>
<feature type="domain" description="ABC transporter" evidence="5">
    <location>
        <begin position="253"/>
        <end position="496"/>
    </location>
</feature>
<feature type="domain" description="ABC transporter" evidence="5">
    <location>
        <begin position="7"/>
        <end position="239"/>
    </location>
</feature>
<dbReference type="RefSeq" id="WP_150294312.1">
    <property type="nucleotide sequence ID" value="NZ_VTFH01000001.1"/>
</dbReference>
<evidence type="ECO:0000313" key="7">
    <source>
        <dbReference type="Proteomes" id="UP000323425"/>
    </source>
</evidence>
<accession>A0A5M9J1S9</accession>
<evidence type="ECO:0000259" key="5">
    <source>
        <dbReference type="PROSITE" id="PS50893"/>
    </source>
</evidence>
<dbReference type="GO" id="GO:0005524">
    <property type="term" value="F:ATP binding"/>
    <property type="evidence" value="ECO:0007669"/>
    <property type="project" value="UniProtKB-KW"/>
</dbReference>
<keyword evidence="2" id="KW-0677">Repeat</keyword>
<dbReference type="SUPFAM" id="SSF52540">
    <property type="entry name" value="P-loop containing nucleoside triphosphate hydrolases"/>
    <property type="match status" value="2"/>
</dbReference>
<gene>
    <name evidence="6" type="primary">fruK</name>
    <name evidence="6" type="ORF">FX985_02837</name>
</gene>
<proteinExistence type="predicted"/>
<dbReference type="Proteomes" id="UP000323425">
    <property type="component" value="Unassembled WGS sequence"/>
</dbReference>
<dbReference type="InterPro" id="IPR003593">
    <property type="entry name" value="AAA+_ATPase"/>
</dbReference>
<dbReference type="PANTHER" id="PTHR43790">
    <property type="entry name" value="CARBOHYDRATE TRANSPORT ATP-BINDING PROTEIN MG119-RELATED"/>
    <property type="match status" value="1"/>
</dbReference>
<dbReference type="SMART" id="SM00382">
    <property type="entry name" value="AAA"/>
    <property type="match status" value="2"/>
</dbReference>
<keyword evidence="3" id="KW-0547">Nucleotide-binding</keyword>
<keyword evidence="6" id="KW-0378">Hydrolase</keyword>
<organism evidence="6 7">
    <name type="scientific">Pseudomonas extremaustralis</name>
    <dbReference type="NCBI Taxonomy" id="359110"/>
    <lineage>
        <taxon>Bacteria</taxon>
        <taxon>Pseudomonadati</taxon>
        <taxon>Pseudomonadota</taxon>
        <taxon>Gammaproteobacteria</taxon>
        <taxon>Pseudomonadales</taxon>
        <taxon>Pseudomonadaceae</taxon>
        <taxon>Pseudomonas</taxon>
    </lineage>
</organism>
<dbReference type="Pfam" id="PF00005">
    <property type="entry name" value="ABC_tran"/>
    <property type="match status" value="2"/>
</dbReference>
<dbReference type="AlphaFoldDB" id="A0A5M9J1S9"/>